<dbReference type="EMBL" id="CH940672">
    <property type="protein sequence ID" value="KRF77773.1"/>
    <property type="molecule type" value="Genomic_DNA"/>
</dbReference>
<gene>
    <name evidence="2" type="primary">Dvir\GJ27001</name>
    <name evidence="2" type="ORF">Dvir_GJ27001</name>
</gene>
<sequence length="114" mass="12778">MAKANSLLPLRCQGAAYDVVVAPTWSNGIQIHHRFCLAQRPPNGDCRQASRSIQETQLEGVQSGGSREEPSRICSSQDKEDARTRQKKTPLTFFHEYPISIYQNIGSLKRGHIL</sequence>
<dbReference type="InParanoid" id="A0A0Q9VYH4"/>
<reference evidence="2 3" key="1">
    <citation type="journal article" date="2007" name="Nature">
        <title>Evolution of genes and genomes on the Drosophila phylogeny.</title>
        <authorList>
            <consortium name="Drosophila 12 Genomes Consortium"/>
            <person name="Clark A.G."/>
            <person name="Eisen M.B."/>
            <person name="Smith D.R."/>
            <person name="Bergman C.M."/>
            <person name="Oliver B."/>
            <person name="Markow T.A."/>
            <person name="Kaufman T.C."/>
            <person name="Kellis M."/>
            <person name="Gelbart W."/>
            <person name="Iyer V.N."/>
            <person name="Pollard D.A."/>
            <person name="Sackton T.B."/>
            <person name="Larracuente A.M."/>
            <person name="Singh N.D."/>
            <person name="Abad J.P."/>
            <person name="Abt D.N."/>
            <person name="Adryan B."/>
            <person name="Aguade M."/>
            <person name="Akashi H."/>
            <person name="Anderson W.W."/>
            <person name="Aquadro C.F."/>
            <person name="Ardell D.H."/>
            <person name="Arguello R."/>
            <person name="Artieri C.G."/>
            <person name="Barbash D.A."/>
            <person name="Barker D."/>
            <person name="Barsanti P."/>
            <person name="Batterham P."/>
            <person name="Batzoglou S."/>
            <person name="Begun D."/>
            <person name="Bhutkar A."/>
            <person name="Blanco E."/>
            <person name="Bosak S.A."/>
            <person name="Bradley R.K."/>
            <person name="Brand A.D."/>
            <person name="Brent M.R."/>
            <person name="Brooks A.N."/>
            <person name="Brown R.H."/>
            <person name="Butlin R.K."/>
            <person name="Caggese C."/>
            <person name="Calvi B.R."/>
            <person name="Bernardo de Carvalho A."/>
            <person name="Caspi A."/>
            <person name="Castrezana S."/>
            <person name="Celniker S.E."/>
            <person name="Chang J.L."/>
            <person name="Chapple C."/>
            <person name="Chatterji S."/>
            <person name="Chinwalla A."/>
            <person name="Civetta A."/>
            <person name="Clifton S.W."/>
            <person name="Comeron J.M."/>
            <person name="Costello J.C."/>
            <person name="Coyne J.A."/>
            <person name="Daub J."/>
            <person name="David R.G."/>
            <person name="Delcher A.L."/>
            <person name="Delehaunty K."/>
            <person name="Do C.B."/>
            <person name="Ebling H."/>
            <person name="Edwards K."/>
            <person name="Eickbush T."/>
            <person name="Evans J.D."/>
            <person name="Filipski A."/>
            <person name="Findeiss S."/>
            <person name="Freyhult E."/>
            <person name="Fulton L."/>
            <person name="Fulton R."/>
            <person name="Garcia A.C."/>
            <person name="Gardiner A."/>
            <person name="Garfield D.A."/>
            <person name="Garvin B.E."/>
            <person name="Gibson G."/>
            <person name="Gilbert D."/>
            <person name="Gnerre S."/>
            <person name="Godfrey J."/>
            <person name="Good R."/>
            <person name="Gotea V."/>
            <person name="Gravely B."/>
            <person name="Greenberg A.J."/>
            <person name="Griffiths-Jones S."/>
            <person name="Gross S."/>
            <person name="Guigo R."/>
            <person name="Gustafson E.A."/>
            <person name="Haerty W."/>
            <person name="Hahn M.W."/>
            <person name="Halligan D.L."/>
            <person name="Halpern A.L."/>
            <person name="Halter G.M."/>
            <person name="Han M.V."/>
            <person name="Heger A."/>
            <person name="Hillier L."/>
            <person name="Hinrichs A.S."/>
            <person name="Holmes I."/>
            <person name="Hoskins R.A."/>
            <person name="Hubisz M.J."/>
            <person name="Hultmark D."/>
            <person name="Huntley M.A."/>
            <person name="Jaffe D.B."/>
            <person name="Jagadeeshan S."/>
            <person name="Jeck W.R."/>
            <person name="Johnson J."/>
            <person name="Jones C.D."/>
            <person name="Jordan W.C."/>
            <person name="Karpen G.H."/>
            <person name="Kataoka E."/>
            <person name="Keightley P.D."/>
            <person name="Kheradpour P."/>
            <person name="Kirkness E.F."/>
            <person name="Koerich L.B."/>
            <person name="Kristiansen K."/>
            <person name="Kudrna D."/>
            <person name="Kulathinal R.J."/>
            <person name="Kumar S."/>
            <person name="Kwok R."/>
            <person name="Lander E."/>
            <person name="Langley C.H."/>
            <person name="Lapoint R."/>
            <person name="Lazzaro B.P."/>
            <person name="Lee S.J."/>
            <person name="Levesque L."/>
            <person name="Li R."/>
            <person name="Lin C.F."/>
            <person name="Lin M.F."/>
            <person name="Lindblad-Toh K."/>
            <person name="Llopart A."/>
            <person name="Long M."/>
            <person name="Low L."/>
            <person name="Lozovsky E."/>
            <person name="Lu J."/>
            <person name="Luo M."/>
            <person name="Machado C.A."/>
            <person name="Makalowski W."/>
            <person name="Marzo M."/>
            <person name="Matsuda M."/>
            <person name="Matzkin L."/>
            <person name="McAllister B."/>
            <person name="McBride C.S."/>
            <person name="McKernan B."/>
            <person name="McKernan K."/>
            <person name="Mendez-Lago M."/>
            <person name="Minx P."/>
            <person name="Mollenhauer M.U."/>
            <person name="Montooth K."/>
            <person name="Mount S.M."/>
            <person name="Mu X."/>
            <person name="Myers E."/>
            <person name="Negre B."/>
            <person name="Newfeld S."/>
            <person name="Nielsen R."/>
            <person name="Noor M.A."/>
            <person name="O'Grady P."/>
            <person name="Pachter L."/>
            <person name="Papaceit M."/>
            <person name="Parisi M.J."/>
            <person name="Parisi M."/>
            <person name="Parts L."/>
            <person name="Pedersen J.S."/>
            <person name="Pesole G."/>
            <person name="Phillippy A.M."/>
            <person name="Ponting C.P."/>
            <person name="Pop M."/>
            <person name="Porcelli D."/>
            <person name="Powell J.R."/>
            <person name="Prohaska S."/>
            <person name="Pruitt K."/>
            <person name="Puig M."/>
            <person name="Quesneville H."/>
            <person name="Ram K.R."/>
            <person name="Rand D."/>
            <person name="Rasmussen M.D."/>
            <person name="Reed L.K."/>
            <person name="Reenan R."/>
            <person name="Reily A."/>
            <person name="Remington K.A."/>
            <person name="Rieger T.T."/>
            <person name="Ritchie M.G."/>
            <person name="Robin C."/>
            <person name="Rogers Y.H."/>
            <person name="Rohde C."/>
            <person name="Rozas J."/>
            <person name="Rubenfield M.J."/>
            <person name="Ruiz A."/>
            <person name="Russo S."/>
            <person name="Salzberg S.L."/>
            <person name="Sanchez-Gracia A."/>
            <person name="Saranga D.J."/>
            <person name="Sato H."/>
            <person name="Schaeffer S.W."/>
            <person name="Schatz M.C."/>
            <person name="Schlenke T."/>
            <person name="Schwartz R."/>
            <person name="Segarra C."/>
            <person name="Singh R.S."/>
            <person name="Sirot L."/>
            <person name="Sirota M."/>
            <person name="Sisneros N.B."/>
            <person name="Smith C.D."/>
            <person name="Smith T.F."/>
            <person name="Spieth J."/>
            <person name="Stage D.E."/>
            <person name="Stark A."/>
            <person name="Stephan W."/>
            <person name="Strausberg R.L."/>
            <person name="Strempel S."/>
            <person name="Sturgill D."/>
            <person name="Sutton G."/>
            <person name="Sutton G.G."/>
            <person name="Tao W."/>
            <person name="Teichmann S."/>
            <person name="Tobari Y.N."/>
            <person name="Tomimura Y."/>
            <person name="Tsolas J.M."/>
            <person name="Valente V.L."/>
            <person name="Venter E."/>
            <person name="Venter J.C."/>
            <person name="Vicario S."/>
            <person name="Vieira F.G."/>
            <person name="Vilella A.J."/>
            <person name="Villasante A."/>
            <person name="Walenz B."/>
            <person name="Wang J."/>
            <person name="Wasserman M."/>
            <person name="Watts T."/>
            <person name="Wilson D."/>
            <person name="Wilson R.K."/>
            <person name="Wing R.A."/>
            <person name="Wolfner M.F."/>
            <person name="Wong A."/>
            <person name="Wong G.K."/>
            <person name="Wu C.I."/>
            <person name="Wu G."/>
            <person name="Yamamoto D."/>
            <person name="Yang H.P."/>
            <person name="Yang S.P."/>
            <person name="Yorke J.A."/>
            <person name="Yoshida K."/>
            <person name="Zdobnov E."/>
            <person name="Zhang P."/>
            <person name="Zhang Y."/>
            <person name="Zimin A.V."/>
            <person name="Baldwin J."/>
            <person name="Abdouelleil A."/>
            <person name="Abdulkadir J."/>
            <person name="Abebe A."/>
            <person name="Abera B."/>
            <person name="Abreu J."/>
            <person name="Acer S.C."/>
            <person name="Aftuck L."/>
            <person name="Alexander A."/>
            <person name="An P."/>
            <person name="Anderson E."/>
            <person name="Anderson S."/>
            <person name="Arachi H."/>
            <person name="Azer M."/>
            <person name="Bachantsang P."/>
            <person name="Barry A."/>
            <person name="Bayul T."/>
            <person name="Berlin A."/>
            <person name="Bessette D."/>
            <person name="Bloom T."/>
            <person name="Blye J."/>
            <person name="Boguslavskiy L."/>
            <person name="Bonnet C."/>
            <person name="Boukhgalter B."/>
            <person name="Bourzgui I."/>
            <person name="Brown A."/>
            <person name="Cahill P."/>
            <person name="Channer S."/>
            <person name="Cheshatsang Y."/>
            <person name="Chuda L."/>
            <person name="Citroen M."/>
            <person name="Collymore A."/>
            <person name="Cooke P."/>
            <person name="Costello M."/>
            <person name="D'Aco K."/>
            <person name="Daza R."/>
            <person name="De Haan G."/>
            <person name="DeGray S."/>
            <person name="DeMaso C."/>
            <person name="Dhargay N."/>
            <person name="Dooley K."/>
            <person name="Dooley E."/>
            <person name="Doricent M."/>
            <person name="Dorje P."/>
            <person name="Dorjee K."/>
            <person name="Dupes A."/>
            <person name="Elong R."/>
            <person name="Falk J."/>
            <person name="Farina A."/>
            <person name="Faro S."/>
            <person name="Ferguson D."/>
            <person name="Fisher S."/>
            <person name="Foley C.D."/>
            <person name="Franke A."/>
            <person name="Friedrich D."/>
            <person name="Gadbois L."/>
            <person name="Gearin G."/>
            <person name="Gearin C.R."/>
            <person name="Giannoukos G."/>
            <person name="Goode T."/>
            <person name="Graham J."/>
            <person name="Grandbois E."/>
            <person name="Grewal S."/>
            <person name="Gyaltsen K."/>
            <person name="Hafez N."/>
            <person name="Hagos B."/>
            <person name="Hall J."/>
            <person name="Henson C."/>
            <person name="Hollinger A."/>
            <person name="Honan T."/>
            <person name="Huard M.D."/>
            <person name="Hughes L."/>
            <person name="Hurhula B."/>
            <person name="Husby M.E."/>
            <person name="Kamat A."/>
            <person name="Kanga B."/>
            <person name="Kashin S."/>
            <person name="Khazanovich D."/>
            <person name="Kisner P."/>
            <person name="Lance K."/>
            <person name="Lara M."/>
            <person name="Lee W."/>
            <person name="Lennon N."/>
            <person name="Letendre F."/>
            <person name="LeVine R."/>
            <person name="Lipovsky A."/>
            <person name="Liu X."/>
            <person name="Liu J."/>
            <person name="Liu S."/>
            <person name="Lokyitsang T."/>
            <person name="Lokyitsang Y."/>
            <person name="Lubonja R."/>
            <person name="Lui A."/>
            <person name="MacDonald P."/>
            <person name="Magnisalis V."/>
            <person name="Maru K."/>
            <person name="Matthews C."/>
            <person name="McCusker W."/>
            <person name="McDonough S."/>
            <person name="Mehta T."/>
            <person name="Meldrim J."/>
            <person name="Meneus L."/>
            <person name="Mihai O."/>
            <person name="Mihalev A."/>
            <person name="Mihova T."/>
            <person name="Mittelman R."/>
            <person name="Mlenga V."/>
            <person name="Montmayeur A."/>
            <person name="Mulrain L."/>
            <person name="Navidi A."/>
            <person name="Naylor J."/>
            <person name="Negash T."/>
            <person name="Nguyen T."/>
            <person name="Nguyen N."/>
            <person name="Nicol R."/>
            <person name="Norbu C."/>
            <person name="Norbu N."/>
            <person name="Novod N."/>
            <person name="O'Neill B."/>
            <person name="Osman S."/>
            <person name="Markiewicz E."/>
            <person name="Oyono O.L."/>
            <person name="Patti C."/>
            <person name="Phunkhang P."/>
            <person name="Pierre F."/>
            <person name="Priest M."/>
            <person name="Raghuraman S."/>
            <person name="Rege F."/>
            <person name="Reyes R."/>
            <person name="Rise C."/>
            <person name="Rogov P."/>
            <person name="Ross K."/>
            <person name="Ryan E."/>
            <person name="Settipalli S."/>
            <person name="Shea T."/>
            <person name="Sherpa N."/>
            <person name="Shi L."/>
            <person name="Shih D."/>
            <person name="Sparrow T."/>
            <person name="Spaulding J."/>
            <person name="Stalker J."/>
            <person name="Stange-Thomann N."/>
            <person name="Stavropoulos S."/>
            <person name="Stone C."/>
            <person name="Strader C."/>
            <person name="Tesfaye S."/>
            <person name="Thomson T."/>
            <person name="Thoulutsang Y."/>
            <person name="Thoulutsang D."/>
            <person name="Topham K."/>
            <person name="Topping I."/>
            <person name="Tsamla T."/>
            <person name="Vassiliev H."/>
            <person name="Vo A."/>
            <person name="Wangchuk T."/>
            <person name="Wangdi T."/>
            <person name="Weiand M."/>
            <person name="Wilkinson J."/>
            <person name="Wilson A."/>
            <person name="Yadav S."/>
            <person name="Young G."/>
            <person name="Yu Q."/>
            <person name="Zembek L."/>
            <person name="Zhong D."/>
            <person name="Zimmer A."/>
            <person name="Zwirko Z."/>
            <person name="Jaffe D.B."/>
            <person name="Alvarez P."/>
            <person name="Brockman W."/>
            <person name="Butler J."/>
            <person name="Chin C."/>
            <person name="Gnerre S."/>
            <person name="Grabherr M."/>
            <person name="Kleber M."/>
            <person name="Mauceli E."/>
            <person name="MacCallum I."/>
        </authorList>
    </citation>
    <scope>NUCLEOTIDE SEQUENCE [LARGE SCALE GENOMIC DNA]</scope>
    <source>
        <strain evidence="3">Tucson 15010-1051.87</strain>
    </source>
</reference>
<evidence type="ECO:0000256" key="1">
    <source>
        <dbReference type="SAM" id="MobiDB-lite"/>
    </source>
</evidence>
<feature type="compositionally biased region" description="Polar residues" evidence="1">
    <location>
        <begin position="49"/>
        <end position="60"/>
    </location>
</feature>
<dbReference type="AlphaFoldDB" id="A0A0Q9VYH4"/>
<organism evidence="2 3">
    <name type="scientific">Drosophila virilis</name>
    <name type="common">Fruit fly</name>
    <dbReference type="NCBI Taxonomy" id="7244"/>
    <lineage>
        <taxon>Eukaryota</taxon>
        <taxon>Metazoa</taxon>
        <taxon>Ecdysozoa</taxon>
        <taxon>Arthropoda</taxon>
        <taxon>Hexapoda</taxon>
        <taxon>Insecta</taxon>
        <taxon>Pterygota</taxon>
        <taxon>Neoptera</taxon>
        <taxon>Endopterygota</taxon>
        <taxon>Diptera</taxon>
        <taxon>Brachycera</taxon>
        <taxon>Muscomorpha</taxon>
        <taxon>Ephydroidea</taxon>
        <taxon>Drosophilidae</taxon>
        <taxon>Drosophila</taxon>
    </lineage>
</organism>
<dbReference type="Proteomes" id="UP000008792">
    <property type="component" value="Unassembled WGS sequence"/>
</dbReference>
<name>A0A0Q9VYH4_DROVI</name>
<evidence type="ECO:0000313" key="3">
    <source>
        <dbReference type="Proteomes" id="UP000008792"/>
    </source>
</evidence>
<proteinExistence type="predicted"/>
<feature type="region of interest" description="Disordered" evidence="1">
    <location>
        <begin position="43"/>
        <end position="87"/>
    </location>
</feature>
<protein>
    <submittedName>
        <fullName evidence="2">Uncharacterized protein</fullName>
    </submittedName>
</protein>
<accession>A0A0Q9VYH4</accession>
<keyword evidence="3" id="KW-1185">Reference proteome</keyword>
<feature type="compositionally biased region" description="Basic and acidic residues" evidence="1">
    <location>
        <begin position="66"/>
        <end position="84"/>
    </location>
</feature>
<evidence type="ECO:0000313" key="2">
    <source>
        <dbReference type="EMBL" id="KRF77773.1"/>
    </source>
</evidence>